<sequence length="195" mass="20706">MYKGAMLLAGCLLAANAGAATIHFTGNIEYHNDVVYTYFTLDNDADDVRIWTDSYQGGINFDPITALWNADGSLIDENDDNSGINPSTQTSYDSGFSLSSLAAGNYIFTIATFNNAAQGNMLSDGFAYDGLDPIPLAEWDQPASHEGMGPNWSLWLDGVDSASNPDDAASVPEPSSVALLGLGLLGLGLRRARRG</sequence>
<keyword evidence="1" id="KW-0732">Signal</keyword>
<feature type="domain" description="Ice-binding protein C-terminal" evidence="2">
    <location>
        <begin position="170"/>
        <end position="191"/>
    </location>
</feature>
<keyword evidence="4" id="KW-1185">Reference proteome</keyword>
<evidence type="ECO:0000313" key="3">
    <source>
        <dbReference type="EMBL" id="TBW55457.1"/>
    </source>
</evidence>
<dbReference type="Pfam" id="PF07589">
    <property type="entry name" value="PEP-CTERM"/>
    <property type="match status" value="1"/>
</dbReference>
<dbReference type="Proteomes" id="UP000313645">
    <property type="component" value="Unassembled WGS sequence"/>
</dbReference>
<reference evidence="3 4" key="1">
    <citation type="submission" date="2019-02" db="EMBL/GenBank/DDBJ databases">
        <title>Marinobacter halodurans sp. nov., a marine bacterium isolated from sea tidal flat.</title>
        <authorList>
            <person name="Yoo Y."/>
            <person name="Lee D.W."/>
            <person name="Kim B.S."/>
            <person name="Kim J.-J."/>
        </authorList>
    </citation>
    <scope>NUCLEOTIDE SEQUENCE [LARGE SCALE GENOMIC DNA]</scope>
    <source>
        <strain evidence="3 4">YJ-S3-2</strain>
    </source>
</reference>
<dbReference type="InterPro" id="IPR013424">
    <property type="entry name" value="Ice-binding_C"/>
</dbReference>
<feature type="chain" id="PRO_5047547111" evidence="1">
    <location>
        <begin position="20"/>
        <end position="195"/>
    </location>
</feature>
<dbReference type="NCBIfam" id="NF038127">
    <property type="entry name" value="FDP_fam"/>
    <property type="match status" value="1"/>
</dbReference>
<protein>
    <submittedName>
        <fullName evidence="3">PEP-CTERM sorting domain-containing protein</fullName>
    </submittedName>
</protein>
<feature type="signal peptide" evidence="1">
    <location>
        <begin position="1"/>
        <end position="19"/>
    </location>
</feature>
<evidence type="ECO:0000313" key="4">
    <source>
        <dbReference type="Proteomes" id="UP000313645"/>
    </source>
</evidence>
<proteinExistence type="predicted"/>
<dbReference type="NCBIfam" id="TIGR02595">
    <property type="entry name" value="PEP_CTERM"/>
    <property type="match status" value="1"/>
</dbReference>
<evidence type="ECO:0000256" key="1">
    <source>
        <dbReference type="SAM" id="SignalP"/>
    </source>
</evidence>
<organism evidence="3 4">
    <name type="scientific">Marinobacter halodurans</name>
    <dbReference type="NCBI Taxonomy" id="2528979"/>
    <lineage>
        <taxon>Bacteria</taxon>
        <taxon>Pseudomonadati</taxon>
        <taxon>Pseudomonadota</taxon>
        <taxon>Gammaproteobacteria</taxon>
        <taxon>Pseudomonadales</taxon>
        <taxon>Marinobacteraceae</taxon>
        <taxon>Marinobacter</taxon>
    </lineage>
</organism>
<name>A0ABY1ZJR8_9GAMM</name>
<dbReference type="EMBL" id="SJDL01000016">
    <property type="protein sequence ID" value="TBW55457.1"/>
    <property type="molecule type" value="Genomic_DNA"/>
</dbReference>
<gene>
    <name evidence="3" type="ORF">EZI54_11565</name>
</gene>
<comment type="caution">
    <text evidence="3">The sequence shown here is derived from an EMBL/GenBank/DDBJ whole genome shotgun (WGS) entry which is preliminary data.</text>
</comment>
<accession>A0ABY1ZJR8</accession>
<evidence type="ECO:0000259" key="2">
    <source>
        <dbReference type="Pfam" id="PF07589"/>
    </source>
</evidence>